<name>A0A9D4V700_ADICA</name>
<dbReference type="Pfam" id="PF00240">
    <property type="entry name" value="ubiquitin"/>
    <property type="match status" value="1"/>
</dbReference>
<dbReference type="PANTHER" id="PTHR47725">
    <property type="entry name" value="OS03G0364000 PROTEIN"/>
    <property type="match status" value="1"/>
</dbReference>
<accession>A0A9D4V700</accession>
<dbReference type="InterPro" id="IPR000626">
    <property type="entry name" value="Ubiquitin-like_dom"/>
</dbReference>
<protein>
    <recommendedName>
        <fullName evidence="1">Ubiquitin-like domain-containing protein</fullName>
    </recommendedName>
</protein>
<dbReference type="PROSITE" id="PS50053">
    <property type="entry name" value="UBIQUITIN_2"/>
    <property type="match status" value="1"/>
</dbReference>
<dbReference type="CDD" id="cd17039">
    <property type="entry name" value="Ubl_ubiquitin_like"/>
    <property type="match status" value="1"/>
</dbReference>
<evidence type="ECO:0000313" key="2">
    <source>
        <dbReference type="EMBL" id="KAI5080630.1"/>
    </source>
</evidence>
<dbReference type="InterPro" id="IPR019956">
    <property type="entry name" value="Ubiquitin_dom"/>
</dbReference>
<gene>
    <name evidence="2" type="ORF">GOP47_0003813</name>
</gene>
<evidence type="ECO:0000313" key="3">
    <source>
        <dbReference type="Proteomes" id="UP000886520"/>
    </source>
</evidence>
<sequence length="103" mass="12104">MAMYVRVKRQKTTYFVECEPSDTVLQVKSKIHALTDTPTRNQRLILMDSHHVLDDDRTLSQQHVENNSIIALTLRKRNGDWEDIDIDTFNNHNVHDSCDKLLR</sequence>
<dbReference type="InterPro" id="IPR029071">
    <property type="entry name" value="Ubiquitin-like_domsf"/>
</dbReference>
<comment type="caution">
    <text evidence="2">The sequence shown here is derived from an EMBL/GenBank/DDBJ whole genome shotgun (WGS) entry which is preliminary data.</text>
</comment>
<dbReference type="OrthoDB" id="428577at2759"/>
<evidence type="ECO:0000259" key="1">
    <source>
        <dbReference type="PROSITE" id="PS50053"/>
    </source>
</evidence>
<dbReference type="Gene3D" id="3.10.20.90">
    <property type="entry name" value="Phosphatidylinositol 3-kinase Catalytic Subunit, Chain A, domain 1"/>
    <property type="match status" value="1"/>
</dbReference>
<dbReference type="SUPFAM" id="SSF54236">
    <property type="entry name" value="Ubiquitin-like"/>
    <property type="match status" value="1"/>
</dbReference>
<dbReference type="PRINTS" id="PR00348">
    <property type="entry name" value="UBIQUITIN"/>
</dbReference>
<reference evidence="2" key="1">
    <citation type="submission" date="2021-01" db="EMBL/GenBank/DDBJ databases">
        <title>Adiantum capillus-veneris genome.</title>
        <authorList>
            <person name="Fang Y."/>
            <person name="Liao Q."/>
        </authorList>
    </citation>
    <scope>NUCLEOTIDE SEQUENCE</scope>
    <source>
        <strain evidence="2">H3</strain>
        <tissue evidence="2">Leaf</tissue>
    </source>
</reference>
<feature type="domain" description="Ubiquitin-like" evidence="1">
    <location>
        <begin position="1"/>
        <end position="79"/>
    </location>
</feature>
<proteinExistence type="predicted"/>
<dbReference type="Proteomes" id="UP000886520">
    <property type="component" value="Chromosome 4"/>
</dbReference>
<dbReference type="EMBL" id="JABFUD020000004">
    <property type="protein sequence ID" value="KAI5080630.1"/>
    <property type="molecule type" value="Genomic_DNA"/>
</dbReference>
<dbReference type="SMART" id="SM00213">
    <property type="entry name" value="UBQ"/>
    <property type="match status" value="1"/>
</dbReference>
<keyword evidence="3" id="KW-1185">Reference proteome</keyword>
<dbReference type="PANTHER" id="PTHR47725:SF2">
    <property type="entry name" value="UBIQUITIN-LIKE DOMAIN-CONTAINING PROTEIN"/>
    <property type="match status" value="1"/>
</dbReference>
<organism evidence="2 3">
    <name type="scientific">Adiantum capillus-veneris</name>
    <name type="common">Maidenhair fern</name>
    <dbReference type="NCBI Taxonomy" id="13818"/>
    <lineage>
        <taxon>Eukaryota</taxon>
        <taxon>Viridiplantae</taxon>
        <taxon>Streptophyta</taxon>
        <taxon>Embryophyta</taxon>
        <taxon>Tracheophyta</taxon>
        <taxon>Polypodiopsida</taxon>
        <taxon>Polypodiidae</taxon>
        <taxon>Polypodiales</taxon>
        <taxon>Pteridineae</taxon>
        <taxon>Pteridaceae</taxon>
        <taxon>Vittarioideae</taxon>
        <taxon>Adiantum</taxon>
    </lineage>
</organism>
<dbReference type="AlphaFoldDB" id="A0A9D4V700"/>